<feature type="region of interest" description="Disordered" evidence="1">
    <location>
        <begin position="25"/>
        <end position="48"/>
    </location>
</feature>
<evidence type="ECO:0000313" key="3">
    <source>
        <dbReference type="EMBL" id="RIQ12685.1"/>
    </source>
</evidence>
<dbReference type="InterPro" id="IPR050490">
    <property type="entry name" value="Bact_solute-bd_prot1"/>
</dbReference>
<keyword evidence="4" id="KW-1185">Reference proteome</keyword>
<feature type="chain" id="PRO_5038989563" evidence="2">
    <location>
        <begin position="24"/>
        <end position="446"/>
    </location>
</feature>
<dbReference type="PANTHER" id="PTHR43649:SF14">
    <property type="entry name" value="BLR3389 PROTEIN"/>
    <property type="match status" value="1"/>
</dbReference>
<feature type="compositionally biased region" description="Low complexity" evidence="1">
    <location>
        <begin position="25"/>
        <end position="41"/>
    </location>
</feature>
<protein>
    <submittedName>
        <fullName evidence="3">Extracellular solute-binding protein</fullName>
    </submittedName>
</protein>
<dbReference type="RefSeq" id="WP_119662724.1">
    <property type="nucleotide sequence ID" value="NZ_QUAL01000396.1"/>
</dbReference>
<dbReference type="InterPro" id="IPR006059">
    <property type="entry name" value="SBP"/>
</dbReference>
<name>A0A418KIQ1_9ACTN</name>
<dbReference type="PROSITE" id="PS51257">
    <property type="entry name" value="PROKAR_LIPOPROTEIN"/>
    <property type="match status" value="1"/>
</dbReference>
<dbReference type="EMBL" id="QUAL01000396">
    <property type="protein sequence ID" value="RIQ12685.1"/>
    <property type="molecule type" value="Genomic_DNA"/>
</dbReference>
<organism evidence="3 4">
    <name type="scientific">Jiangella rhizosphaerae</name>
    <dbReference type="NCBI Taxonomy" id="2293569"/>
    <lineage>
        <taxon>Bacteria</taxon>
        <taxon>Bacillati</taxon>
        <taxon>Actinomycetota</taxon>
        <taxon>Actinomycetes</taxon>
        <taxon>Jiangellales</taxon>
        <taxon>Jiangellaceae</taxon>
        <taxon>Jiangella</taxon>
    </lineage>
</organism>
<sequence>MRHTRLRSVTVATVAAATALTLAACGGASPGDSTDGSTDGNGDAGGDTAGGAASAWILTGGGWPVTAASFERWNEEHPDQQIAVEEFENDAYKEKIRTSVGSGEAPTLIMNWTGGTLADYVANDQVVDIGAETADLASRVMPSVAQNGVIDGTTYAVPMNDVQPVVLYYNETLFEQVGIEVPTTWQETLDAVAAFRDAGIIPFSLAGQSVWPELMWIQYLTDRIGGPEVFQAVLDGQPDAWSDPAILEALTKIQELVDAGGFGDAFASVAADQSADAALVHTGRAAMLLQGSWVYATFHTDNPEFATSALGFTTFPSIEGGTGDPANIVGNPANFWSISASASDEARQTALDYINQFVYDDEQLTAMLDAGSVPPVAGLEDRIAQSDDAEYLGFAYQLVQEAPHFQLSWDQALPADQAQELLTNLSQIFLGEITPQQFVDAMNATL</sequence>
<accession>A0A418KIQ1</accession>
<reference evidence="3 4" key="1">
    <citation type="submission" date="2018-09" db="EMBL/GenBank/DDBJ databases">
        <title>Isolation, diversity and antifungal activity of actinobacteria from wheat.</title>
        <authorList>
            <person name="Han C."/>
        </authorList>
    </citation>
    <scope>NUCLEOTIDE SEQUENCE [LARGE SCALE GENOMIC DNA]</scope>
    <source>
        <strain evidence="3 4">NEAU-YY265</strain>
    </source>
</reference>
<dbReference type="AlphaFoldDB" id="A0A418KIQ1"/>
<dbReference type="SUPFAM" id="SSF53850">
    <property type="entry name" value="Periplasmic binding protein-like II"/>
    <property type="match status" value="1"/>
</dbReference>
<proteinExistence type="predicted"/>
<comment type="caution">
    <text evidence="3">The sequence shown here is derived from an EMBL/GenBank/DDBJ whole genome shotgun (WGS) entry which is preliminary data.</text>
</comment>
<keyword evidence="2" id="KW-0732">Signal</keyword>
<evidence type="ECO:0000256" key="1">
    <source>
        <dbReference type="SAM" id="MobiDB-lite"/>
    </source>
</evidence>
<dbReference type="OrthoDB" id="8317736at2"/>
<evidence type="ECO:0000256" key="2">
    <source>
        <dbReference type="SAM" id="SignalP"/>
    </source>
</evidence>
<dbReference type="Proteomes" id="UP000284057">
    <property type="component" value="Unassembled WGS sequence"/>
</dbReference>
<gene>
    <name evidence="3" type="ORF">DY240_26770</name>
</gene>
<dbReference type="Pfam" id="PF01547">
    <property type="entry name" value="SBP_bac_1"/>
    <property type="match status" value="1"/>
</dbReference>
<feature type="signal peptide" evidence="2">
    <location>
        <begin position="1"/>
        <end position="23"/>
    </location>
</feature>
<dbReference type="PANTHER" id="PTHR43649">
    <property type="entry name" value="ARABINOSE-BINDING PROTEIN-RELATED"/>
    <property type="match status" value="1"/>
</dbReference>
<evidence type="ECO:0000313" key="4">
    <source>
        <dbReference type="Proteomes" id="UP000284057"/>
    </source>
</evidence>
<dbReference type="Gene3D" id="3.40.190.10">
    <property type="entry name" value="Periplasmic binding protein-like II"/>
    <property type="match status" value="2"/>
</dbReference>